<sequence>MDGNWKLFSVRNWDFHFNEGNMAWPRLRFTFTVGRHGVYLSILPFKRRYAAYVILMGSGSAYIGIAHGYPELGEGWEWTRRLYA</sequence>
<accession>A0A0F9LFE7</accession>
<organism evidence="2">
    <name type="scientific">marine sediment metagenome</name>
    <dbReference type="NCBI Taxonomy" id="412755"/>
    <lineage>
        <taxon>unclassified sequences</taxon>
        <taxon>metagenomes</taxon>
        <taxon>ecological metagenomes</taxon>
    </lineage>
</organism>
<protein>
    <submittedName>
        <fullName evidence="2">Uncharacterized protein</fullName>
    </submittedName>
</protein>
<comment type="caution">
    <text evidence="2">The sequence shown here is derived from an EMBL/GenBank/DDBJ whole genome shotgun (WGS) entry which is preliminary data.</text>
</comment>
<evidence type="ECO:0000313" key="2">
    <source>
        <dbReference type="EMBL" id="KKM93684.1"/>
    </source>
</evidence>
<keyword evidence="1" id="KW-1133">Transmembrane helix</keyword>
<proteinExistence type="predicted"/>
<evidence type="ECO:0000256" key="1">
    <source>
        <dbReference type="SAM" id="Phobius"/>
    </source>
</evidence>
<dbReference type="AlphaFoldDB" id="A0A0F9LFE7"/>
<keyword evidence="1" id="KW-0472">Membrane</keyword>
<keyword evidence="1" id="KW-0812">Transmembrane</keyword>
<reference evidence="2" key="1">
    <citation type="journal article" date="2015" name="Nature">
        <title>Complex archaea that bridge the gap between prokaryotes and eukaryotes.</title>
        <authorList>
            <person name="Spang A."/>
            <person name="Saw J.H."/>
            <person name="Jorgensen S.L."/>
            <person name="Zaremba-Niedzwiedzka K."/>
            <person name="Martijn J."/>
            <person name="Lind A.E."/>
            <person name="van Eijk R."/>
            <person name="Schleper C."/>
            <person name="Guy L."/>
            <person name="Ettema T.J."/>
        </authorList>
    </citation>
    <scope>NUCLEOTIDE SEQUENCE</scope>
</reference>
<feature type="transmembrane region" description="Helical" evidence="1">
    <location>
        <begin position="49"/>
        <end position="69"/>
    </location>
</feature>
<dbReference type="EMBL" id="LAZR01006232">
    <property type="protein sequence ID" value="KKM93684.1"/>
    <property type="molecule type" value="Genomic_DNA"/>
</dbReference>
<gene>
    <name evidence="2" type="ORF">LCGC14_1205930</name>
</gene>
<name>A0A0F9LFE7_9ZZZZ</name>